<dbReference type="Pfam" id="PF21983">
    <property type="entry name" value="NikA-like"/>
    <property type="match status" value="1"/>
</dbReference>
<accession>A0ABW3QEF2</accession>
<dbReference type="RefSeq" id="WP_379885622.1">
    <property type="nucleotide sequence ID" value="NZ_JBHTLP010000041.1"/>
</dbReference>
<dbReference type="EMBL" id="JBHTLP010000041">
    <property type="protein sequence ID" value="MFD1145314.1"/>
    <property type="molecule type" value="Genomic_DNA"/>
</dbReference>
<sequence>MFFVPQNGLLSLLTSQKMENTDPKAAKPKGGRPKKTEEDKRSKAIQVRLRPASYQYIQTLAEARNTSMANVIRDLCNGDVTVITPEQEALLRQIATMANNLNQLARKAHSEGFALAEKMVWRRCQELDELLYLYSK</sequence>
<evidence type="ECO:0000256" key="1">
    <source>
        <dbReference type="SAM" id="MobiDB-lite"/>
    </source>
</evidence>
<proteinExistence type="predicted"/>
<evidence type="ECO:0000313" key="3">
    <source>
        <dbReference type="Proteomes" id="UP001597116"/>
    </source>
</evidence>
<feature type="region of interest" description="Disordered" evidence="1">
    <location>
        <begin position="15"/>
        <end position="43"/>
    </location>
</feature>
<keyword evidence="3" id="KW-1185">Reference proteome</keyword>
<evidence type="ECO:0000313" key="2">
    <source>
        <dbReference type="EMBL" id="MFD1145314.1"/>
    </source>
</evidence>
<dbReference type="Proteomes" id="UP001597116">
    <property type="component" value="Unassembled WGS sequence"/>
</dbReference>
<reference evidence="3" key="1">
    <citation type="journal article" date="2019" name="Int. J. Syst. Evol. Microbiol.">
        <title>The Global Catalogue of Microorganisms (GCM) 10K type strain sequencing project: providing services to taxonomists for standard genome sequencing and annotation.</title>
        <authorList>
            <consortium name="The Broad Institute Genomics Platform"/>
            <consortium name="The Broad Institute Genome Sequencing Center for Infectious Disease"/>
            <person name="Wu L."/>
            <person name="Ma J."/>
        </authorList>
    </citation>
    <scope>NUCLEOTIDE SEQUENCE [LARGE SCALE GENOMIC DNA]</scope>
    <source>
        <strain evidence="3">CCUG 55608</strain>
    </source>
</reference>
<dbReference type="InterPro" id="IPR053842">
    <property type="entry name" value="NikA-like"/>
</dbReference>
<protein>
    <submittedName>
        <fullName evidence="2">Plasmid mobilization relaxosome protein MobC</fullName>
    </submittedName>
</protein>
<name>A0ABW3QEF2_9BACT</name>
<comment type="caution">
    <text evidence="2">The sequence shown here is derived from an EMBL/GenBank/DDBJ whole genome shotgun (WGS) entry which is preliminary data.</text>
</comment>
<gene>
    <name evidence="2" type="primary">mobC</name>
    <name evidence="2" type="ORF">ACFQ4C_29565</name>
</gene>
<organism evidence="2 3">
    <name type="scientific">Larkinella insperata</name>
    <dbReference type="NCBI Taxonomy" id="332158"/>
    <lineage>
        <taxon>Bacteria</taxon>
        <taxon>Pseudomonadati</taxon>
        <taxon>Bacteroidota</taxon>
        <taxon>Cytophagia</taxon>
        <taxon>Cytophagales</taxon>
        <taxon>Spirosomataceae</taxon>
        <taxon>Larkinella</taxon>
    </lineage>
</organism>